<comment type="caution">
    <text evidence="4">The sequence shown here is derived from an EMBL/GenBank/DDBJ whole genome shotgun (WGS) entry which is preliminary data.</text>
</comment>
<protein>
    <submittedName>
        <fullName evidence="4">YhbY family RNA-binding protein</fullName>
    </submittedName>
</protein>
<dbReference type="SMART" id="SM01103">
    <property type="entry name" value="CRS1_YhbY"/>
    <property type="match status" value="1"/>
</dbReference>
<dbReference type="PANTHER" id="PTHR40065">
    <property type="entry name" value="RNA-BINDING PROTEIN YHBY"/>
    <property type="match status" value="1"/>
</dbReference>
<dbReference type="Pfam" id="PF01985">
    <property type="entry name" value="CRS1_YhbY"/>
    <property type="match status" value="1"/>
</dbReference>
<dbReference type="GO" id="GO:0003723">
    <property type="term" value="F:RNA binding"/>
    <property type="evidence" value="ECO:0007669"/>
    <property type="project" value="UniProtKB-UniRule"/>
</dbReference>
<evidence type="ECO:0000313" key="5">
    <source>
        <dbReference type="Proteomes" id="UP000660861"/>
    </source>
</evidence>
<proteinExistence type="predicted"/>
<dbReference type="Proteomes" id="UP000660861">
    <property type="component" value="Unassembled WGS sequence"/>
</dbReference>
<dbReference type="EMBL" id="JACRTC010000001">
    <property type="protein sequence ID" value="MBC8569261.1"/>
    <property type="molecule type" value="Genomic_DNA"/>
</dbReference>
<dbReference type="PANTHER" id="PTHR40065:SF3">
    <property type="entry name" value="RNA-BINDING PROTEIN YHBY"/>
    <property type="match status" value="1"/>
</dbReference>
<evidence type="ECO:0000256" key="1">
    <source>
        <dbReference type="ARBA" id="ARBA00022884"/>
    </source>
</evidence>
<keyword evidence="1 2" id="KW-0694">RNA-binding</keyword>
<dbReference type="InterPro" id="IPR001890">
    <property type="entry name" value="RNA-binding_CRM"/>
</dbReference>
<name>A0A926EC65_9FIRM</name>
<organism evidence="4 5">
    <name type="scientific">Zongyangia hominis</name>
    <dbReference type="NCBI Taxonomy" id="2763677"/>
    <lineage>
        <taxon>Bacteria</taxon>
        <taxon>Bacillati</taxon>
        <taxon>Bacillota</taxon>
        <taxon>Clostridia</taxon>
        <taxon>Eubacteriales</taxon>
        <taxon>Oscillospiraceae</taxon>
        <taxon>Zongyangia</taxon>
    </lineage>
</organism>
<dbReference type="InterPro" id="IPR051925">
    <property type="entry name" value="RNA-binding_domain"/>
</dbReference>
<dbReference type="SUPFAM" id="SSF75471">
    <property type="entry name" value="YhbY-like"/>
    <property type="match status" value="1"/>
</dbReference>
<accession>A0A926EC65</accession>
<reference evidence="4" key="1">
    <citation type="submission" date="2020-08" db="EMBL/GenBank/DDBJ databases">
        <title>Genome public.</title>
        <authorList>
            <person name="Liu C."/>
            <person name="Sun Q."/>
        </authorList>
    </citation>
    <scope>NUCLEOTIDE SEQUENCE</scope>
    <source>
        <strain evidence="4">NSJ-54</strain>
    </source>
</reference>
<dbReference type="PROSITE" id="PS51295">
    <property type="entry name" value="CRM"/>
    <property type="match status" value="1"/>
</dbReference>
<evidence type="ECO:0000313" key="4">
    <source>
        <dbReference type="EMBL" id="MBC8569261.1"/>
    </source>
</evidence>
<dbReference type="RefSeq" id="WP_262396369.1">
    <property type="nucleotide sequence ID" value="NZ_JACRTC010000001.1"/>
</dbReference>
<dbReference type="InterPro" id="IPR035920">
    <property type="entry name" value="YhbY-like_sf"/>
</dbReference>
<keyword evidence="5" id="KW-1185">Reference proteome</keyword>
<dbReference type="AlphaFoldDB" id="A0A926EC65"/>
<sequence>MITSKQRAKLKGIANSIDTILQVGKGGIEENLVTQVSDALKAREIIKMRVLETAPMDAREAAQTLAELTKSEVVQVIGTRFILYKRNEKKPVIELK</sequence>
<dbReference type="Gene3D" id="3.30.110.60">
    <property type="entry name" value="YhbY-like"/>
    <property type="match status" value="1"/>
</dbReference>
<evidence type="ECO:0000259" key="3">
    <source>
        <dbReference type="PROSITE" id="PS51295"/>
    </source>
</evidence>
<gene>
    <name evidence="4" type="ORF">H8709_00255</name>
</gene>
<evidence type="ECO:0000256" key="2">
    <source>
        <dbReference type="PROSITE-ProRule" id="PRU00626"/>
    </source>
</evidence>
<feature type="domain" description="CRM" evidence="3">
    <location>
        <begin position="1"/>
        <end position="96"/>
    </location>
</feature>